<dbReference type="InParanoid" id="A0A0G4F9N3"/>
<gene>
    <name evidence="3" type="ORF">Vbra_4274</name>
</gene>
<feature type="region of interest" description="Disordered" evidence="2">
    <location>
        <begin position="197"/>
        <end position="244"/>
    </location>
</feature>
<protein>
    <recommendedName>
        <fullName evidence="5">EF-hand domain-containing protein</fullName>
    </recommendedName>
</protein>
<dbReference type="AlphaFoldDB" id="A0A0G4F9N3"/>
<feature type="region of interest" description="Disordered" evidence="2">
    <location>
        <begin position="395"/>
        <end position="414"/>
    </location>
</feature>
<feature type="region of interest" description="Disordered" evidence="2">
    <location>
        <begin position="785"/>
        <end position="850"/>
    </location>
</feature>
<feature type="coiled-coil region" evidence="1">
    <location>
        <begin position="586"/>
        <end position="616"/>
    </location>
</feature>
<dbReference type="Proteomes" id="UP000041254">
    <property type="component" value="Unassembled WGS sequence"/>
</dbReference>
<organism evidence="3 4">
    <name type="scientific">Vitrella brassicaformis (strain CCMP3155)</name>
    <dbReference type="NCBI Taxonomy" id="1169540"/>
    <lineage>
        <taxon>Eukaryota</taxon>
        <taxon>Sar</taxon>
        <taxon>Alveolata</taxon>
        <taxon>Colpodellida</taxon>
        <taxon>Vitrellaceae</taxon>
        <taxon>Vitrella</taxon>
    </lineage>
</organism>
<name>A0A0G4F9N3_VITBC</name>
<evidence type="ECO:0000256" key="2">
    <source>
        <dbReference type="SAM" id="MobiDB-lite"/>
    </source>
</evidence>
<feature type="region of interest" description="Disordered" evidence="2">
    <location>
        <begin position="712"/>
        <end position="755"/>
    </location>
</feature>
<evidence type="ECO:0000313" key="4">
    <source>
        <dbReference type="Proteomes" id="UP000041254"/>
    </source>
</evidence>
<feature type="region of interest" description="Disordered" evidence="2">
    <location>
        <begin position="266"/>
        <end position="305"/>
    </location>
</feature>
<keyword evidence="1" id="KW-0175">Coiled coil</keyword>
<dbReference type="EMBL" id="CDMY01000395">
    <property type="protein sequence ID" value="CEM09629.1"/>
    <property type="molecule type" value="Genomic_DNA"/>
</dbReference>
<keyword evidence="4" id="KW-1185">Reference proteome</keyword>
<evidence type="ECO:0008006" key="5">
    <source>
        <dbReference type="Google" id="ProtNLM"/>
    </source>
</evidence>
<feature type="compositionally biased region" description="Basic and acidic residues" evidence="2">
    <location>
        <begin position="395"/>
        <end position="412"/>
    </location>
</feature>
<evidence type="ECO:0000313" key="3">
    <source>
        <dbReference type="EMBL" id="CEM09629.1"/>
    </source>
</evidence>
<accession>A0A0G4F9N3</accession>
<evidence type="ECO:0000256" key="1">
    <source>
        <dbReference type="SAM" id="Coils"/>
    </source>
</evidence>
<feature type="region of interest" description="Disordered" evidence="2">
    <location>
        <begin position="336"/>
        <end position="372"/>
    </location>
</feature>
<dbReference type="VEuPathDB" id="CryptoDB:Vbra_4274"/>
<proteinExistence type="predicted"/>
<feature type="compositionally biased region" description="Polar residues" evidence="2">
    <location>
        <begin position="288"/>
        <end position="303"/>
    </location>
</feature>
<reference evidence="3 4" key="1">
    <citation type="submission" date="2014-11" db="EMBL/GenBank/DDBJ databases">
        <authorList>
            <person name="Zhu J."/>
            <person name="Qi W."/>
            <person name="Song R."/>
        </authorList>
    </citation>
    <scope>NUCLEOTIDE SEQUENCE [LARGE SCALE GENOMIC DNA]</scope>
</reference>
<sequence length="850" mass="92600">MSLPTFVPLFARDLCAFHGRLKAHKTKKAVDDTLRCREDVFVSVFRELSGELLALLRSVGSLGGGEGFNLVLVFAALACLASDDVIVKAQFLFLFFDFDGLGHLTHSHLSLMIGSLLQAHRILWPSVLPAHLTEASLLGELSIFQSRRNGSRDTNHVSPQSFLNWASSSLTFSALLTQPPPSLPAHATAVKRPFESTDMDEGASYDGEGQPQPTSSLSRASEADTLATTQIKGTRLNAREVGEGDNLQTALHDAQRQMDDLQLTLSSSSTIPTPPPSALKAIRETHSGPESQSAHTIDTSPNFKSPKHLAKQIAALRAALRARDEHIARLEKEKEELATAAKKKSPSALARPQSAPSEIGDEREGSRGGKATSLAREMATLAAFETLEQSYRREQVQELRRQTKHKDEEIGRLKGQVGDLTQTLLSFRDSRPSSPDSPSQIQQIFRQARASVSGEAALLFPADDMARLQRSLKTLDGQLAIFYTHFSRRPDGTIVDFSTPSIPPTPSHSSRIGHGPDDELNVDSLIETIDRAGRALGEALQLFVDKESVLARLQDELTLALQTASKRADAINEGSPSASTDIQQLQRALKQRALELFELYDKLEEKERLIVQLQQERERGGGVVSPSKSRVAEGGRGGNVVRGGREVGFDTQRSRAEMEGRLQQLKDARKRLRASTVMYLRTTTKAHESEEESASDQDQLDIFLHAALHRAGSPEPAEGNQTPTKGNNPAPPRRSSDTVTGTHTHSSDHQGPTARREVQWGSNDFDNELAYPPHTDGGIEVVHPDIAQWSSSSSPSRRSSVRRESTGSGQPGETQGGALGVVDWSGESESRGAVESRSSSGVSYEMPVQV</sequence>
<feature type="region of interest" description="Disordered" evidence="2">
    <location>
        <begin position="620"/>
        <end position="645"/>
    </location>
</feature>